<feature type="domain" description="Cytochrome c" evidence="5">
    <location>
        <begin position="23"/>
        <end position="108"/>
    </location>
</feature>
<evidence type="ECO:0000256" key="4">
    <source>
        <dbReference type="PROSITE-ProRule" id="PRU00433"/>
    </source>
</evidence>
<reference evidence="6" key="1">
    <citation type="submission" date="2006-10" db="EMBL/GenBank/DDBJ databases">
        <title>Complete sequence of Solibacter usitatus Ellin6076.</title>
        <authorList>
            <consortium name="US DOE Joint Genome Institute"/>
            <person name="Copeland A."/>
            <person name="Lucas S."/>
            <person name="Lapidus A."/>
            <person name="Barry K."/>
            <person name="Detter J.C."/>
            <person name="Glavina del Rio T."/>
            <person name="Hammon N."/>
            <person name="Israni S."/>
            <person name="Dalin E."/>
            <person name="Tice H."/>
            <person name="Pitluck S."/>
            <person name="Thompson L.S."/>
            <person name="Brettin T."/>
            <person name="Bruce D."/>
            <person name="Han C."/>
            <person name="Tapia R."/>
            <person name="Gilna P."/>
            <person name="Schmutz J."/>
            <person name="Larimer F."/>
            <person name="Land M."/>
            <person name="Hauser L."/>
            <person name="Kyrpides N."/>
            <person name="Mikhailova N."/>
            <person name="Janssen P.H."/>
            <person name="Kuske C.R."/>
            <person name="Richardson P."/>
        </authorList>
    </citation>
    <scope>NUCLEOTIDE SEQUENCE</scope>
    <source>
        <strain evidence="6">Ellin6076</strain>
    </source>
</reference>
<protein>
    <submittedName>
        <fullName evidence="6">Cytochrome c, class I</fullName>
    </submittedName>
</protein>
<proteinExistence type="predicted"/>
<dbReference type="KEGG" id="sus:Acid_1741"/>
<dbReference type="InParanoid" id="Q027S6"/>
<dbReference type="SUPFAM" id="SSF46626">
    <property type="entry name" value="Cytochrome c"/>
    <property type="match status" value="4"/>
</dbReference>
<keyword evidence="1 4" id="KW-0349">Heme</keyword>
<organism evidence="6">
    <name type="scientific">Solibacter usitatus (strain Ellin6076)</name>
    <dbReference type="NCBI Taxonomy" id="234267"/>
    <lineage>
        <taxon>Bacteria</taxon>
        <taxon>Pseudomonadati</taxon>
        <taxon>Acidobacteriota</taxon>
        <taxon>Terriglobia</taxon>
        <taxon>Bryobacterales</taxon>
        <taxon>Solibacteraceae</taxon>
        <taxon>Candidatus Solibacter</taxon>
    </lineage>
</organism>
<dbReference type="HOGENOM" id="CLU_752058_0_0_0"/>
<dbReference type="InterPro" id="IPR050597">
    <property type="entry name" value="Cytochrome_c_Oxidase_Subunit"/>
</dbReference>
<dbReference type="GO" id="GO:0020037">
    <property type="term" value="F:heme binding"/>
    <property type="evidence" value="ECO:0007669"/>
    <property type="project" value="InterPro"/>
</dbReference>
<dbReference type="Pfam" id="PF00034">
    <property type="entry name" value="Cytochrom_C"/>
    <property type="match status" value="3"/>
</dbReference>
<dbReference type="GO" id="GO:0046872">
    <property type="term" value="F:metal ion binding"/>
    <property type="evidence" value="ECO:0007669"/>
    <property type="project" value="UniProtKB-KW"/>
</dbReference>
<dbReference type="InterPro" id="IPR009056">
    <property type="entry name" value="Cyt_c-like_dom"/>
</dbReference>
<dbReference type="OrthoDB" id="9804503at2"/>
<dbReference type="eggNOG" id="COG2010">
    <property type="taxonomic scope" value="Bacteria"/>
</dbReference>
<evidence type="ECO:0000256" key="1">
    <source>
        <dbReference type="ARBA" id="ARBA00022617"/>
    </source>
</evidence>
<keyword evidence="3 4" id="KW-0408">Iron</keyword>
<dbReference type="Gene3D" id="1.10.760.10">
    <property type="entry name" value="Cytochrome c-like domain"/>
    <property type="match status" value="4"/>
</dbReference>
<dbReference type="EMBL" id="CP000473">
    <property type="protein sequence ID" value="ABJ82731.1"/>
    <property type="molecule type" value="Genomic_DNA"/>
</dbReference>
<keyword evidence="2 4" id="KW-0479">Metal-binding</keyword>
<feature type="domain" description="Cytochrome c" evidence="5">
    <location>
        <begin position="114"/>
        <end position="198"/>
    </location>
</feature>
<dbReference type="GO" id="GO:0009055">
    <property type="term" value="F:electron transfer activity"/>
    <property type="evidence" value="ECO:0007669"/>
    <property type="project" value="InterPro"/>
</dbReference>
<dbReference type="AlphaFoldDB" id="Q027S6"/>
<dbReference type="STRING" id="234267.Acid_1741"/>
<dbReference type="PROSITE" id="PS51007">
    <property type="entry name" value="CYTC"/>
    <property type="match status" value="3"/>
</dbReference>
<evidence type="ECO:0000256" key="3">
    <source>
        <dbReference type="ARBA" id="ARBA00023004"/>
    </source>
</evidence>
<dbReference type="PANTHER" id="PTHR33751">
    <property type="entry name" value="CBB3-TYPE CYTOCHROME C OXIDASE SUBUNIT FIXP"/>
    <property type="match status" value="1"/>
</dbReference>
<evidence type="ECO:0000256" key="2">
    <source>
        <dbReference type="ARBA" id="ARBA00022723"/>
    </source>
</evidence>
<sequence length="368" mass="41009" precursor="true">MRPVFALFALSSAIAAVHPVVPGDSRRGAKVFESQQCIRCHSVNGRGGKMGLDLGRSVSRSYTPARLASTMWNHAPTMWGAIDAGGIKMPRLAPKDAADLFAYFYSTRFFDSPGDVARGKTTFSSAHCSQCHGINDSRAEGAIPVAKWESLGDPILLVQQMWNHSYRMKMAFARQKLEWQQLTSEQLNDILTYLRTLPETQHLVSRFANASGDAGHRIFEQKGCVNCHVGKLALENRLHNMTLTDIAVDMWNHAPRMAQQVPTLTPDEMRQLLSFLWMRQFVAAEGDLAEGKRVFVARRCNECHYGGTNGAPQLPGQARRYSEVSVISAIWGHGPQMLNRMKQAGIPWPQFANPQELVNLIAYLNSIQ</sequence>
<dbReference type="PANTHER" id="PTHR33751:SF1">
    <property type="entry name" value="CBB3-TYPE CYTOCHROME C OXIDASE SUBUNIT FIXP"/>
    <property type="match status" value="1"/>
</dbReference>
<name>Q027S6_SOLUE</name>
<feature type="domain" description="Cytochrome c" evidence="5">
    <location>
        <begin position="286"/>
        <end position="368"/>
    </location>
</feature>
<dbReference type="InterPro" id="IPR036909">
    <property type="entry name" value="Cyt_c-like_dom_sf"/>
</dbReference>
<evidence type="ECO:0000259" key="5">
    <source>
        <dbReference type="PROSITE" id="PS51007"/>
    </source>
</evidence>
<accession>Q027S6</accession>
<evidence type="ECO:0000313" key="6">
    <source>
        <dbReference type="EMBL" id="ABJ82731.1"/>
    </source>
</evidence>
<gene>
    <name evidence="6" type="ordered locus">Acid_1741</name>
</gene>